<name>A0A7S1FHQ7_NOCSC</name>
<proteinExistence type="predicted"/>
<accession>A0A7S1FHQ7</accession>
<feature type="region of interest" description="Disordered" evidence="1">
    <location>
        <begin position="268"/>
        <end position="287"/>
    </location>
</feature>
<feature type="region of interest" description="Disordered" evidence="1">
    <location>
        <begin position="52"/>
        <end position="80"/>
    </location>
</feature>
<feature type="compositionally biased region" description="Basic and acidic residues" evidence="1">
    <location>
        <begin position="273"/>
        <end position="287"/>
    </location>
</feature>
<reference evidence="2" key="1">
    <citation type="submission" date="2021-01" db="EMBL/GenBank/DDBJ databases">
        <authorList>
            <person name="Corre E."/>
            <person name="Pelletier E."/>
            <person name="Niang G."/>
            <person name="Scheremetjew M."/>
            <person name="Finn R."/>
            <person name="Kale V."/>
            <person name="Holt S."/>
            <person name="Cochrane G."/>
            <person name="Meng A."/>
            <person name="Brown T."/>
            <person name="Cohen L."/>
        </authorList>
    </citation>
    <scope>NUCLEOTIDE SEQUENCE</scope>
</reference>
<gene>
    <name evidence="2" type="ORF">NSCI0253_LOCUS41003</name>
</gene>
<evidence type="ECO:0000256" key="1">
    <source>
        <dbReference type="SAM" id="MobiDB-lite"/>
    </source>
</evidence>
<dbReference type="EMBL" id="HBFQ01057804">
    <property type="protein sequence ID" value="CAD8866648.1"/>
    <property type="molecule type" value="Transcribed_RNA"/>
</dbReference>
<sequence>MVEVRAVNLSQTPTCPVPAEEVDSEVEVGAALEDRGALCTEIIEELCCDDPNKKRASSRPVSRDRSSRCLSSPASSQGAGDIWRNLGCDTQAGRALRRLYGHGNPMRAASKVSYPTLSPANDAWVPKVQPRKPCPQRASVKVPRPQRTAPDLDDPRTWRVKCGGRRPAHEIAAEIEGYRPQRPNLSMGRDQYVEKRDLQDRFRFCGGNALPKGAMGHVPPNEMPVTHDNAAQERLLDEETGMSREEREIFRELTLAVKRKKERLEELDAANEADPKPSKARTERNKEALQVQNDIQTFMTDIDKLLDLTS</sequence>
<organism evidence="2">
    <name type="scientific">Noctiluca scintillans</name>
    <name type="common">Sea sparkle</name>
    <name type="synonym">Red tide dinoflagellate</name>
    <dbReference type="NCBI Taxonomy" id="2966"/>
    <lineage>
        <taxon>Eukaryota</taxon>
        <taxon>Sar</taxon>
        <taxon>Alveolata</taxon>
        <taxon>Dinophyceae</taxon>
        <taxon>Noctilucales</taxon>
        <taxon>Noctilucaceae</taxon>
        <taxon>Noctiluca</taxon>
    </lineage>
</organism>
<feature type="region of interest" description="Disordered" evidence="1">
    <location>
        <begin position="123"/>
        <end position="158"/>
    </location>
</feature>
<evidence type="ECO:0000313" key="2">
    <source>
        <dbReference type="EMBL" id="CAD8866648.1"/>
    </source>
</evidence>
<dbReference type="AlphaFoldDB" id="A0A7S1FHQ7"/>
<protein>
    <submittedName>
        <fullName evidence="2">Uncharacterized protein</fullName>
    </submittedName>
</protein>